<gene>
    <name evidence="1" type="ORF">N5B56_01345</name>
</gene>
<proteinExistence type="predicted"/>
<organism evidence="1 2">
    <name type="scientific">Eubacterium album</name>
    <dbReference type="NCBI Taxonomy" id="2978477"/>
    <lineage>
        <taxon>Bacteria</taxon>
        <taxon>Bacillati</taxon>
        <taxon>Bacillota</taxon>
        <taxon>Clostridia</taxon>
        <taxon>Eubacteriales</taxon>
        <taxon>Eubacteriaceae</taxon>
        <taxon>Eubacterium</taxon>
    </lineage>
</organism>
<dbReference type="Proteomes" id="UP001431199">
    <property type="component" value="Unassembled WGS sequence"/>
</dbReference>
<protein>
    <submittedName>
        <fullName evidence="1">Uncharacterized protein</fullName>
    </submittedName>
</protein>
<dbReference type="RefSeq" id="WP_260978166.1">
    <property type="nucleotide sequence ID" value="NZ_JAODBU010000002.1"/>
</dbReference>
<sequence>MTVHENARFTCDRLVQEYVNNGSFKDENKFWETLAIIKNSLKINAISMEDAKRYCYHLHVTFDEMMTA</sequence>
<evidence type="ECO:0000313" key="1">
    <source>
        <dbReference type="EMBL" id="MCT7397730.1"/>
    </source>
</evidence>
<keyword evidence="2" id="KW-1185">Reference proteome</keyword>
<reference evidence="1" key="1">
    <citation type="submission" date="2022-09" db="EMBL/GenBank/DDBJ databases">
        <title>Eubacterium sp. LFL-14 isolated from human feces.</title>
        <authorList>
            <person name="Liu F."/>
        </authorList>
    </citation>
    <scope>NUCLEOTIDE SEQUENCE</scope>
    <source>
        <strain evidence="1">LFL-14</strain>
    </source>
</reference>
<dbReference type="EMBL" id="JAODBU010000002">
    <property type="protein sequence ID" value="MCT7397730.1"/>
    <property type="molecule type" value="Genomic_DNA"/>
</dbReference>
<name>A0ABT2LX25_9FIRM</name>
<evidence type="ECO:0000313" key="2">
    <source>
        <dbReference type="Proteomes" id="UP001431199"/>
    </source>
</evidence>
<accession>A0ABT2LX25</accession>
<comment type="caution">
    <text evidence="1">The sequence shown here is derived from an EMBL/GenBank/DDBJ whole genome shotgun (WGS) entry which is preliminary data.</text>
</comment>